<dbReference type="GO" id="GO:0003700">
    <property type="term" value="F:DNA-binding transcription factor activity"/>
    <property type="evidence" value="ECO:0007669"/>
    <property type="project" value="InterPro"/>
</dbReference>
<dbReference type="InterPro" id="IPR036388">
    <property type="entry name" value="WH-like_DNA-bd_sf"/>
</dbReference>
<dbReference type="Pfam" id="PF00392">
    <property type="entry name" value="GntR"/>
    <property type="match status" value="1"/>
</dbReference>
<proteinExistence type="predicted"/>
<dbReference type="InterPro" id="IPR011711">
    <property type="entry name" value="GntR_C"/>
</dbReference>
<name>A0A1X7DRY8_9HYPH</name>
<evidence type="ECO:0000313" key="6">
    <source>
        <dbReference type="Proteomes" id="UP000192903"/>
    </source>
</evidence>
<evidence type="ECO:0000256" key="3">
    <source>
        <dbReference type="ARBA" id="ARBA00023163"/>
    </source>
</evidence>
<keyword evidence="3" id="KW-0804">Transcription</keyword>
<dbReference type="SUPFAM" id="SSF46785">
    <property type="entry name" value="Winged helix' DNA-binding domain"/>
    <property type="match status" value="1"/>
</dbReference>
<dbReference type="SMART" id="SM00895">
    <property type="entry name" value="FCD"/>
    <property type="match status" value="1"/>
</dbReference>
<organism evidence="5 6">
    <name type="scientific">Xaviernesmea oryzae</name>
    <dbReference type="NCBI Taxonomy" id="464029"/>
    <lineage>
        <taxon>Bacteria</taxon>
        <taxon>Pseudomonadati</taxon>
        <taxon>Pseudomonadota</taxon>
        <taxon>Alphaproteobacteria</taxon>
        <taxon>Hyphomicrobiales</taxon>
        <taxon>Rhizobiaceae</taxon>
        <taxon>Rhizobium/Agrobacterium group</taxon>
        <taxon>Xaviernesmea</taxon>
    </lineage>
</organism>
<dbReference type="Gene3D" id="1.10.10.10">
    <property type="entry name" value="Winged helix-like DNA-binding domain superfamily/Winged helix DNA-binding domain"/>
    <property type="match status" value="1"/>
</dbReference>
<keyword evidence="2 5" id="KW-0238">DNA-binding</keyword>
<keyword evidence="1" id="KW-0805">Transcription regulation</keyword>
<evidence type="ECO:0000256" key="2">
    <source>
        <dbReference type="ARBA" id="ARBA00023125"/>
    </source>
</evidence>
<dbReference type="CDD" id="cd07377">
    <property type="entry name" value="WHTH_GntR"/>
    <property type="match status" value="1"/>
</dbReference>
<dbReference type="InterPro" id="IPR036390">
    <property type="entry name" value="WH_DNA-bd_sf"/>
</dbReference>
<evidence type="ECO:0000313" key="5">
    <source>
        <dbReference type="EMBL" id="SMF20594.1"/>
    </source>
</evidence>
<dbReference type="Pfam" id="PF07729">
    <property type="entry name" value="FCD"/>
    <property type="match status" value="1"/>
</dbReference>
<dbReference type="PROSITE" id="PS50949">
    <property type="entry name" value="HTH_GNTR"/>
    <property type="match status" value="1"/>
</dbReference>
<dbReference type="GO" id="GO:0003677">
    <property type="term" value="F:DNA binding"/>
    <property type="evidence" value="ECO:0007669"/>
    <property type="project" value="UniProtKB-KW"/>
</dbReference>
<dbReference type="PANTHER" id="PTHR43537">
    <property type="entry name" value="TRANSCRIPTIONAL REGULATOR, GNTR FAMILY"/>
    <property type="match status" value="1"/>
</dbReference>
<keyword evidence="6" id="KW-1185">Reference proteome</keyword>
<dbReference type="PRINTS" id="PR00035">
    <property type="entry name" value="HTHGNTR"/>
</dbReference>
<gene>
    <name evidence="5" type="ORF">SAMN02982989_5781</name>
</gene>
<dbReference type="SMART" id="SM00345">
    <property type="entry name" value="HTH_GNTR"/>
    <property type="match status" value="1"/>
</dbReference>
<dbReference type="EMBL" id="FXAF01000003">
    <property type="protein sequence ID" value="SMF20594.1"/>
    <property type="molecule type" value="Genomic_DNA"/>
</dbReference>
<dbReference type="RefSeq" id="WP_085421149.1">
    <property type="nucleotide sequence ID" value="NZ_FXAF01000003.1"/>
</dbReference>
<accession>A0A1X7DRY8</accession>
<dbReference type="InterPro" id="IPR000524">
    <property type="entry name" value="Tscrpt_reg_HTH_GntR"/>
</dbReference>
<dbReference type="PANTHER" id="PTHR43537:SF44">
    <property type="entry name" value="GNTR FAMILY REGULATORY PROTEIN"/>
    <property type="match status" value="1"/>
</dbReference>
<feature type="domain" description="HTH gntR-type" evidence="4">
    <location>
        <begin position="18"/>
        <end position="86"/>
    </location>
</feature>
<dbReference type="AlphaFoldDB" id="A0A1X7DRY8"/>
<dbReference type="OrthoDB" id="9028214at2"/>
<evidence type="ECO:0000259" key="4">
    <source>
        <dbReference type="PROSITE" id="PS50949"/>
    </source>
</evidence>
<reference evidence="6" key="1">
    <citation type="submission" date="2017-04" db="EMBL/GenBank/DDBJ databases">
        <authorList>
            <person name="Varghese N."/>
            <person name="Submissions S."/>
        </authorList>
    </citation>
    <scope>NUCLEOTIDE SEQUENCE [LARGE SCALE GENOMIC DNA]</scope>
    <source>
        <strain evidence="6">B4P</strain>
    </source>
</reference>
<sequence length="270" mass="29731">MSETGRINGRNGAKGGRRPVKDNLLHVLVDKIVSGEIAEGSTLPNEAELKEHYGVSRTTLRESMQHLVAQGMVRSRTRAGTIVMPREQWNYLDPIVLDAAMRHPKDERFYKSLVDARLVLEPAAAAAAAENATTRQIMVIAEAFDDMVAAHSLYTDAWSDADLEFHTAIINASGNWVFRQFATAIGAALLASFRITNRASQSHERALDIHRAVLEAIRMRDREGARRAMEVLVNGARRELAEALSLGKGDMPILPRKAPVMRSSGSPKKA</sequence>
<dbReference type="STRING" id="464029.SAMN02982989_5781"/>
<dbReference type="SUPFAM" id="SSF48008">
    <property type="entry name" value="GntR ligand-binding domain-like"/>
    <property type="match status" value="1"/>
</dbReference>
<dbReference type="Proteomes" id="UP000192903">
    <property type="component" value="Unassembled WGS sequence"/>
</dbReference>
<evidence type="ECO:0000256" key="1">
    <source>
        <dbReference type="ARBA" id="ARBA00023015"/>
    </source>
</evidence>
<dbReference type="InterPro" id="IPR008920">
    <property type="entry name" value="TF_FadR/GntR_C"/>
</dbReference>
<protein>
    <submittedName>
        <fullName evidence="5">DNA-binding transcriptional regulator, FadR family</fullName>
    </submittedName>
</protein>
<dbReference type="Gene3D" id="1.20.120.530">
    <property type="entry name" value="GntR ligand-binding domain-like"/>
    <property type="match status" value="1"/>
</dbReference>